<evidence type="ECO:0000259" key="1">
    <source>
        <dbReference type="Pfam" id="PF04945"/>
    </source>
</evidence>
<evidence type="ECO:0000313" key="3">
    <source>
        <dbReference type="Proteomes" id="UP000034932"/>
    </source>
</evidence>
<comment type="caution">
    <text evidence="2">The sequence shown here is derived from an EMBL/GenBank/DDBJ whole genome shotgun (WGS) entry which is preliminary data.</text>
</comment>
<dbReference type="EMBL" id="LBVW01000007">
    <property type="protein sequence ID" value="KKQ93842.1"/>
    <property type="molecule type" value="Genomic_DNA"/>
</dbReference>
<dbReference type="Proteomes" id="UP000034932">
    <property type="component" value="Unassembled WGS sequence"/>
</dbReference>
<accession>A0A0G0LS28</accession>
<feature type="domain" description="YHS" evidence="1">
    <location>
        <begin position="10"/>
        <end position="54"/>
    </location>
</feature>
<name>A0A0G0LS28_9BACT</name>
<organism evidence="2 3">
    <name type="scientific">Candidatus Woesebacteria bacterium GW2011_GWB1_39_10b</name>
    <dbReference type="NCBI Taxonomy" id="1618573"/>
    <lineage>
        <taxon>Bacteria</taxon>
        <taxon>Candidatus Woeseibacteriota</taxon>
    </lineage>
</organism>
<protein>
    <recommendedName>
        <fullName evidence="1">YHS domain-containing protein</fullName>
    </recommendedName>
</protein>
<dbReference type="InterPro" id="IPR007029">
    <property type="entry name" value="YHS_dom"/>
</dbReference>
<evidence type="ECO:0000313" key="2">
    <source>
        <dbReference type="EMBL" id="KKQ93842.1"/>
    </source>
</evidence>
<gene>
    <name evidence="2" type="ORF">UT19_C0007G0086</name>
</gene>
<dbReference type="Pfam" id="PF04945">
    <property type="entry name" value="YHS"/>
    <property type="match status" value="1"/>
</dbReference>
<sequence>MKGKTTDKLVKDVVCGMVKPKSQMKFTSNFLGKTYYFDTEKDKELFDAHPDYWVPKEEREKFRKRR</sequence>
<dbReference type="AlphaFoldDB" id="A0A0G0LS28"/>
<reference evidence="2 3" key="1">
    <citation type="journal article" date="2015" name="Nature">
        <title>rRNA introns, odd ribosomes, and small enigmatic genomes across a large radiation of phyla.</title>
        <authorList>
            <person name="Brown C.T."/>
            <person name="Hug L.A."/>
            <person name="Thomas B.C."/>
            <person name="Sharon I."/>
            <person name="Castelle C.J."/>
            <person name="Singh A."/>
            <person name="Wilkins M.J."/>
            <person name="Williams K.H."/>
            <person name="Banfield J.F."/>
        </authorList>
    </citation>
    <scope>NUCLEOTIDE SEQUENCE [LARGE SCALE GENOMIC DNA]</scope>
</reference>
<dbReference type="STRING" id="1618573.UT19_C0007G0086"/>
<proteinExistence type="predicted"/>